<dbReference type="AlphaFoldDB" id="A0A101MQJ0"/>
<evidence type="ECO:0000313" key="1">
    <source>
        <dbReference type="EMBL" id="KUM64875.1"/>
    </source>
</evidence>
<accession>A0A101MQJ0</accession>
<gene>
    <name evidence="1" type="ORF">ACN42_g2196</name>
</gene>
<keyword evidence="2" id="KW-1185">Reference proteome</keyword>
<sequence length="285" mass="33432">MLFRHSIFSHISAVLPQRCLPRSSPTSVRKITSKAQDQQTRSMLDDYKNIDAFLSDKFSKKRGLSWGFSIYRCSYKDESAWSRLLQHLREKIESDLECNQRMDLLSHHQLVINDDIEKLNGATSHDIRDHFSAWVTDQLPQIVASPKVLENLQSDDNNGQGPQYFLGPRYNFCLFVDDFCLESLELFKNSLCGPVVKILSRPWGNLTPREREYKIHPEWHDGETDDELEMVEWMYIPIHSYVQWFDTLEVPSNWEAFYVRPPMMIDECSVVNVEEERLASLHRKS</sequence>
<dbReference type="Proteomes" id="UP000055045">
    <property type="component" value="Unassembled WGS sequence"/>
</dbReference>
<dbReference type="STRING" id="48697.A0A101MQJ0"/>
<evidence type="ECO:0000313" key="2">
    <source>
        <dbReference type="Proteomes" id="UP000055045"/>
    </source>
</evidence>
<organism evidence="1 2">
    <name type="scientific">Penicillium freii</name>
    <dbReference type="NCBI Taxonomy" id="48697"/>
    <lineage>
        <taxon>Eukaryota</taxon>
        <taxon>Fungi</taxon>
        <taxon>Dikarya</taxon>
        <taxon>Ascomycota</taxon>
        <taxon>Pezizomycotina</taxon>
        <taxon>Eurotiomycetes</taxon>
        <taxon>Eurotiomycetidae</taxon>
        <taxon>Eurotiales</taxon>
        <taxon>Aspergillaceae</taxon>
        <taxon>Penicillium</taxon>
    </lineage>
</organism>
<comment type="caution">
    <text evidence="1">The sequence shown here is derived from an EMBL/GenBank/DDBJ whole genome shotgun (WGS) entry which is preliminary data.</text>
</comment>
<proteinExistence type="predicted"/>
<reference evidence="1 2" key="1">
    <citation type="submission" date="2015-10" db="EMBL/GenBank/DDBJ databases">
        <title>Genome sequencing of Penicillium freii.</title>
        <authorList>
            <person name="Nguyen H.D."/>
            <person name="Visagie C.M."/>
            <person name="Seifert K.A."/>
        </authorList>
    </citation>
    <scope>NUCLEOTIDE SEQUENCE [LARGE SCALE GENOMIC DNA]</scope>
    <source>
        <strain evidence="1 2">DAOM 242723</strain>
    </source>
</reference>
<dbReference type="EMBL" id="LLXE01000038">
    <property type="protein sequence ID" value="KUM64875.1"/>
    <property type="molecule type" value="Genomic_DNA"/>
</dbReference>
<protein>
    <submittedName>
        <fullName evidence="1">Uncharacterized protein</fullName>
    </submittedName>
</protein>
<name>A0A101MQJ0_PENFR</name>